<name>A0A0D6EKU1_SPOSA</name>
<proteinExistence type="predicted"/>
<dbReference type="AlphaFoldDB" id="A0A0D6EKU1"/>
<dbReference type="Pfam" id="PF11654">
    <property type="entry name" value="NCE101"/>
    <property type="match status" value="1"/>
</dbReference>
<dbReference type="EMBL" id="CENE01000006">
    <property type="protein sequence ID" value="CEQ40220.1"/>
    <property type="molecule type" value="Genomic_DNA"/>
</dbReference>
<dbReference type="InterPro" id="IPR024242">
    <property type="entry name" value="NCE101"/>
</dbReference>
<sequence>MASLSRVYLISKYGDVVVGIATGFLAYSLYERKTFRKDGEKLADLVQWKWDQRQKRKEAVVAVEQEGWDELERELKIKQEAARAR</sequence>
<feature type="transmembrane region" description="Helical" evidence="1">
    <location>
        <begin position="12"/>
        <end position="30"/>
    </location>
</feature>
<evidence type="ECO:0000313" key="3">
    <source>
        <dbReference type="Proteomes" id="UP000243876"/>
    </source>
</evidence>
<dbReference type="PANTHER" id="PTHR28011">
    <property type="entry name" value="NON-CLASSICAL EXPORT PROTEIN 1"/>
    <property type="match status" value="1"/>
</dbReference>
<keyword evidence="3" id="KW-1185">Reference proteome</keyword>
<gene>
    <name evidence="2" type="primary">SPOSA6832_01822</name>
</gene>
<evidence type="ECO:0000313" key="2">
    <source>
        <dbReference type="EMBL" id="CEQ40220.1"/>
    </source>
</evidence>
<reference evidence="3" key="1">
    <citation type="submission" date="2015-02" db="EMBL/GenBank/DDBJ databases">
        <authorList>
            <person name="Gon?alves P."/>
        </authorList>
    </citation>
    <scope>NUCLEOTIDE SEQUENCE [LARGE SCALE GENOMIC DNA]</scope>
</reference>
<dbReference type="GO" id="GO:0009306">
    <property type="term" value="P:protein secretion"/>
    <property type="evidence" value="ECO:0007669"/>
    <property type="project" value="InterPro"/>
</dbReference>
<keyword evidence="1" id="KW-0472">Membrane</keyword>
<protein>
    <submittedName>
        <fullName evidence="2">SPOSA6832_01822-mRNA-1:cds</fullName>
    </submittedName>
</protein>
<organism evidence="2 3">
    <name type="scientific">Sporidiobolus salmonicolor</name>
    <name type="common">Yeast-like fungus</name>
    <name type="synonym">Sporobolomyces salmonicolor</name>
    <dbReference type="NCBI Taxonomy" id="5005"/>
    <lineage>
        <taxon>Eukaryota</taxon>
        <taxon>Fungi</taxon>
        <taxon>Dikarya</taxon>
        <taxon>Basidiomycota</taxon>
        <taxon>Pucciniomycotina</taxon>
        <taxon>Microbotryomycetes</taxon>
        <taxon>Sporidiobolales</taxon>
        <taxon>Sporidiobolaceae</taxon>
        <taxon>Sporobolomyces</taxon>
    </lineage>
</organism>
<keyword evidence="1" id="KW-1133">Transmembrane helix</keyword>
<evidence type="ECO:0000256" key="1">
    <source>
        <dbReference type="SAM" id="Phobius"/>
    </source>
</evidence>
<dbReference type="PANTHER" id="PTHR28011:SF1">
    <property type="entry name" value="NON-CLASSICAL EXPORT PROTEIN 1"/>
    <property type="match status" value="1"/>
</dbReference>
<dbReference type="OrthoDB" id="2155101at2759"/>
<dbReference type="Proteomes" id="UP000243876">
    <property type="component" value="Unassembled WGS sequence"/>
</dbReference>
<keyword evidence="1" id="KW-0812">Transmembrane</keyword>
<accession>A0A0D6EKU1</accession>